<keyword evidence="6 9" id="KW-0482">Metalloprotease</keyword>
<evidence type="ECO:0000256" key="6">
    <source>
        <dbReference type="ARBA" id="ARBA00023049"/>
    </source>
</evidence>
<dbReference type="Gene3D" id="1.10.1370.10">
    <property type="entry name" value="Neurolysin, domain 3"/>
    <property type="match status" value="1"/>
</dbReference>
<reference evidence="13" key="1">
    <citation type="submission" date="2013-11" db="EMBL/GenBank/DDBJ databases">
        <title>Symbiont-containing voluminous jelly as an extraordinary maternal gift for overwintering insect nymphs.</title>
        <authorList>
            <person name="Kaiwa N."/>
            <person name="Hosokawa T."/>
            <person name="Nikoh N."/>
            <person name="Meng X.Y."/>
            <person name="Tanahashi M."/>
            <person name="Moriyama M."/>
            <person name="Maeda T."/>
            <person name="Yamaguchi K."/>
            <person name="Shigenobu S."/>
            <person name="Ito M."/>
            <person name="Fukatsu T."/>
        </authorList>
    </citation>
    <scope>NUCLEOTIDE SEQUENCE [LARGE SCALE GENOMIC DNA]</scope>
    <source>
        <strain evidence="13">UwTKB</strain>
    </source>
</reference>
<dbReference type="AlphaFoldDB" id="A0A090AQ25"/>
<sequence>MQNPLLQKWSLPPFSKIKLEHMLIAIEATLKHCYSIIDQINNEKNFPTWDNTCQVFEEINDDLYSIFGIIEHLHAVKNSKPLRKIYQKSLILISNYHNFIYQNKILYKRFLLLKNSVNCYNMLNIAQKKVLNNVLDNFKLSGIDLLEKEKILYKKIYKDIINYENIYENNVMDSTKSWKKLILDKKLLSGLSSDTINQIELQAKKINEKGWLLTLDTQIYHQIINNCDNERLRKEIYYFYSIRASDEKLNDSKWNNSKIIIKIISLRHKLSQLTGFQSYAERSLSKKMIKNVTVATNFLYELAKKSKEKAKKEVNELLKFCRNRYSSQIKFLHPWNFYYFSEKRKKYMYGLNDEEYRPYFQEKYVIQGFFEILYRIYGIFIQEKKVETWNNDIRFFQVFDKKNKIGGFYLDLYTRKNKRNGAWMNECISMMRKKDMSVKKPIAYVVCNFSKPMIGKKSLLNHHEIITLFHELGHAFHHILTKIEISSISGIKNVPWDVVELPSQIMEYWCWEPEVLKLISKHYKTGKSLPDSFICNLIKSKNYNSALFILRQVELSLFDLLIHNTFIPDNINQVIELFENIKKEITILPIPSWTRFMHSFTHIFSGGYGAGYYSYLWSNMLAANAYARFVKEGIFNRKTGEDFIKNFLQKGGSENPKTMLEKFIGKTPNINQMLKYYGII</sequence>
<dbReference type="RefSeq" id="WP_041062606.1">
    <property type="nucleotide sequence ID" value="NZ_AP014521.1"/>
</dbReference>
<evidence type="ECO:0000256" key="9">
    <source>
        <dbReference type="RuleBase" id="RU003435"/>
    </source>
</evidence>
<accession>A0A090AQ25</accession>
<dbReference type="OrthoDB" id="9773538at2"/>
<dbReference type="InterPro" id="IPR034005">
    <property type="entry name" value="M3A_DCP"/>
</dbReference>
<dbReference type="GO" id="GO:0006518">
    <property type="term" value="P:peptide metabolic process"/>
    <property type="evidence" value="ECO:0007669"/>
    <property type="project" value="TreeGrafter"/>
</dbReference>
<dbReference type="InterPro" id="IPR024077">
    <property type="entry name" value="Neurolysin/TOP_dom2"/>
</dbReference>
<proteinExistence type="inferred from homology"/>
<comment type="cofactor">
    <cofactor evidence="9">
        <name>Zn(2+)</name>
        <dbReference type="ChEBI" id="CHEBI:29105"/>
    </cofactor>
    <text evidence="9">Binds 1 zinc ion.</text>
</comment>
<dbReference type="InterPro" id="IPR045090">
    <property type="entry name" value="Pept_M3A_M3B"/>
</dbReference>
<evidence type="ECO:0000256" key="8">
    <source>
        <dbReference type="ARBA" id="ARBA00026100"/>
    </source>
</evidence>
<dbReference type="HOGENOM" id="CLU_001805_4_1_6"/>
<evidence type="ECO:0000313" key="13">
    <source>
        <dbReference type="Proteomes" id="UP000031627"/>
    </source>
</evidence>
<dbReference type="PANTHER" id="PTHR11804">
    <property type="entry name" value="PROTEASE M3 THIMET OLIGOPEPTIDASE-RELATED"/>
    <property type="match status" value="1"/>
</dbReference>
<dbReference type="InterPro" id="IPR045666">
    <property type="entry name" value="OpdA_N"/>
</dbReference>
<dbReference type="Gene3D" id="3.40.390.10">
    <property type="entry name" value="Collagenase (Catalytic Domain)"/>
    <property type="match status" value="1"/>
</dbReference>
<evidence type="ECO:0000256" key="1">
    <source>
        <dbReference type="ARBA" id="ARBA00006040"/>
    </source>
</evidence>
<dbReference type="Pfam" id="PF01432">
    <property type="entry name" value="Peptidase_M3"/>
    <property type="match status" value="1"/>
</dbReference>
<dbReference type="PANTHER" id="PTHR11804:SF84">
    <property type="entry name" value="SACCHAROLYSIN"/>
    <property type="match status" value="1"/>
</dbReference>
<evidence type="ECO:0000256" key="3">
    <source>
        <dbReference type="ARBA" id="ARBA00022723"/>
    </source>
</evidence>
<evidence type="ECO:0000259" key="10">
    <source>
        <dbReference type="Pfam" id="PF01432"/>
    </source>
</evidence>
<organism evidence="12 13">
    <name type="scientific">Candidatus Tachikawaea gelatinosa</name>
    <dbReference type="NCBI Taxonomy" id="1410383"/>
    <lineage>
        <taxon>Bacteria</taxon>
        <taxon>Pseudomonadati</taxon>
        <taxon>Pseudomonadota</taxon>
        <taxon>Gammaproteobacteria</taxon>
        <taxon>Enterobacterales</taxon>
        <taxon>Enterobacteriaceae</taxon>
        <taxon>Candidatus Tachikawaea</taxon>
    </lineage>
</organism>
<keyword evidence="4 9" id="KW-0378">Hydrolase</keyword>
<dbReference type="GO" id="GO:0004222">
    <property type="term" value="F:metalloendopeptidase activity"/>
    <property type="evidence" value="ECO:0007669"/>
    <property type="project" value="UniProtKB-EC"/>
</dbReference>
<dbReference type="Gene3D" id="1.10.1370.40">
    <property type="match status" value="1"/>
</dbReference>
<dbReference type="EMBL" id="AP014521">
    <property type="protein sequence ID" value="BAP58422.1"/>
    <property type="molecule type" value="Genomic_DNA"/>
</dbReference>
<dbReference type="GO" id="GO:0006508">
    <property type="term" value="P:proteolysis"/>
    <property type="evidence" value="ECO:0007669"/>
    <property type="project" value="UniProtKB-KW"/>
</dbReference>
<gene>
    <name evidence="12" type="primary">prlC</name>
    <name evidence="12" type="ORF">TGUWTKB_1740</name>
</gene>
<keyword evidence="5 9" id="KW-0862">Zinc</keyword>
<comment type="catalytic activity">
    <reaction evidence="7">
        <text>Hydrolysis of oligopeptides, with broad specificity. Gly or Ala commonly occur as P1 or P1' residues, but more distant residues are also important, as is shown by the fact that Z-Gly-Pro-Gly-|-Gly-Pro-Ala is cleaved, but not Z-(Gly)(5).</text>
        <dbReference type="EC" id="3.4.24.70"/>
    </reaction>
</comment>
<feature type="domain" description="Peptidase M3A/M3B catalytic" evidence="10">
    <location>
        <begin position="225"/>
        <end position="678"/>
    </location>
</feature>
<dbReference type="CDD" id="cd06456">
    <property type="entry name" value="M3A_DCP"/>
    <property type="match status" value="1"/>
</dbReference>
<dbReference type="SUPFAM" id="SSF55486">
    <property type="entry name" value="Metalloproteases ('zincins'), catalytic domain"/>
    <property type="match status" value="1"/>
</dbReference>
<name>A0A090AQ25_9ENTR</name>
<protein>
    <recommendedName>
        <fullName evidence="8">oligopeptidase A</fullName>
        <ecNumber evidence="8">3.4.24.70</ecNumber>
    </recommendedName>
</protein>
<dbReference type="FunFam" id="3.40.390.10:FF:000009">
    <property type="entry name" value="Oligopeptidase A"/>
    <property type="match status" value="1"/>
</dbReference>
<dbReference type="GO" id="GO:0046872">
    <property type="term" value="F:metal ion binding"/>
    <property type="evidence" value="ECO:0007669"/>
    <property type="project" value="UniProtKB-UniRule"/>
</dbReference>
<evidence type="ECO:0000256" key="2">
    <source>
        <dbReference type="ARBA" id="ARBA00022670"/>
    </source>
</evidence>
<dbReference type="KEGG" id="sbw:TGUWTKB_1740"/>
<evidence type="ECO:0000259" key="11">
    <source>
        <dbReference type="Pfam" id="PF19310"/>
    </source>
</evidence>
<reference evidence="12 13" key="2">
    <citation type="journal article" date="2014" name="Curr. Biol.">
        <title>Symbiont-Supplemented Maternal Investment Underpinning Host's Ecological Adaptation.</title>
        <authorList>
            <person name="Kaiwa N."/>
            <person name="Hosokawa T."/>
            <person name="Nikoh N."/>
            <person name="Tanahashi M."/>
            <person name="Moriyama M."/>
            <person name="Meng X.Y."/>
            <person name="Maeda T."/>
            <person name="Yamaguchi K."/>
            <person name="Shigenobu S."/>
            <person name="Ito M."/>
            <person name="Fukatsu T."/>
        </authorList>
    </citation>
    <scope>NUCLEOTIDE SEQUENCE [LARGE SCALE GENOMIC DNA]</scope>
    <source>
        <strain evidence="12 13">UwTKB</strain>
    </source>
</reference>
<comment type="similarity">
    <text evidence="1 9">Belongs to the peptidase M3 family.</text>
</comment>
<evidence type="ECO:0000256" key="7">
    <source>
        <dbReference type="ARBA" id="ARBA00024603"/>
    </source>
</evidence>
<dbReference type="EC" id="3.4.24.70" evidence="8"/>
<dbReference type="Pfam" id="PF19310">
    <property type="entry name" value="TOP_N"/>
    <property type="match status" value="1"/>
</dbReference>
<keyword evidence="13" id="KW-1185">Reference proteome</keyword>
<dbReference type="InterPro" id="IPR001567">
    <property type="entry name" value="Pept_M3A_M3B_dom"/>
</dbReference>
<keyword evidence="3 9" id="KW-0479">Metal-binding</keyword>
<dbReference type="GO" id="GO:0005829">
    <property type="term" value="C:cytosol"/>
    <property type="evidence" value="ECO:0007669"/>
    <property type="project" value="UniProtKB-ARBA"/>
</dbReference>
<evidence type="ECO:0000313" key="12">
    <source>
        <dbReference type="EMBL" id="BAP58422.1"/>
    </source>
</evidence>
<keyword evidence="2 9" id="KW-0645">Protease</keyword>
<dbReference type="InterPro" id="IPR024079">
    <property type="entry name" value="MetalloPept_cat_dom_sf"/>
</dbReference>
<evidence type="ECO:0000256" key="5">
    <source>
        <dbReference type="ARBA" id="ARBA00022833"/>
    </source>
</evidence>
<dbReference type="Proteomes" id="UP000031627">
    <property type="component" value="Chromosome"/>
</dbReference>
<evidence type="ECO:0000256" key="4">
    <source>
        <dbReference type="ARBA" id="ARBA00022801"/>
    </source>
</evidence>
<feature type="domain" description="Oligopeptidase A N-terminal" evidence="11">
    <location>
        <begin position="45"/>
        <end position="149"/>
    </location>
</feature>